<dbReference type="PIRSF" id="PIRSF010372">
    <property type="entry name" value="PaiB"/>
    <property type="match status" value="1"/>
</dbReference>
<organism evidence="1 2">
    <name type="scientific">Exilibacterium tricleocarpae</name>
    <dbReference type="NCBI Taxonomy" id="2591008"/>
    <lineage>
        <taxon>Bacteria</taxon>
        <taxon>Pseudomonadati</taxon>
        <taxon>Pseudomonadota</taxon>
        <taxon>Gammaproteobacteria</taxon>
        <taxon>Cellvibrionales</taxon>
        <taxon>Cellvibrionaceae</taxon>
        <taxon>Exilibacterium</taxon>
    </lineage>
</organism>
<dbReference type="InterPro" id="IPR012349">
    <property type="entry name" value="Split_barrel_FMN-bd"/>
</dbReference>
<comment type="caution">
    <text evidence="1">The sequence shown here is derived from an EMBL/GenBank/DDBJ whole genome shotgun (WGS) entry which is preliminary data.</text>
</comment>
<dbReference type="Proteomes" id="UP000319732">
    <property type="component" value="Unassembled WGS sequence"/>
</dbReference>
<dbReference type="RefSeq" id="WP_142904613.1">
    <property type="nucleotide sequence ID" value="NZ_ML660093.1"/>
</dbReference>
<dbReference type="OrthoDB" id="9794948at2"/>
<dbReference type="InterPro" id="IPR007396">
    <property type="entry name" value="TR_PAI2-type"/>
</dbReference>
<dbReference type="AlphaFoldDB" id="A0A545TNL7"/>
<reference evidence="1 2" key="1">
    <citation type="submission" date="2019-06" db="EMBL/GenBank/DDBJ databases">
        <title>Whole genome sequence for Cellvibrionaceae sp. R142.</title>
        <authorList>
            <person name="Wang G."/>
        </authorList>
    </citation>
    <scope>NUCLEOTIDE SEQUENCE [LARGE SCALE GENOMIC DNA]</scope>
    <source>
        <strain evidence="1 2">R142</strain>
    </source>
</reference>
<name>A0A545TNL7_9GAMM</name>
<dbReference type="Gene3D" id="2.30.110.10">
    <property type="entry name" value="Electron Transport, Fmn-binding Protein, Chain A"/>
    <property type="match status" value="1"/>
</dbReference>
<evidence type="ECO:0000313" key="1">
    <source>
        <dbReference type="EMBL" id="TQV78778.1"/>
    </source>
</evidence>
<proteinExistence type="predicted"/>
<dbReference type="PANTHER" id="PTHR35802">
    <property type="entry name" value="PROTEASE SYNTHASE AND SPORULATION PROTEIN PAI 2"/>
    <property type="match status" value="1"/>
</dbReference>
<keyword evidence="2" id="KW-1185">Reference proteome</keyword>
<dbReference type="PANTHER" id="PTHR35802:SF1">
    <property type="entry name" value="PROTEASE SYNTHASE AND SPORULATION PROTEIN PAI 2"/>
    <property type="match status" value="1"/>
</dbReference>
<sequence>MYIPKYFEVTNQQEIYAFIEANGFGQLTSNLAGRLFSTHLPFLLSKDRTKLLCHLAKENPQASDIEGQEVLVTLQGPHDYISPSWYLSPGVPTWNYQAAHIYGRCKVFSEIEALKQAVEALTSKYESGLPAPWQPEYSPSMLKAIVGIEIHITEIQCKYKLSQNRTVRDREQVIEQLKNNGSNRLAEVMERNPL</sequence>
<gene>
    <name evidence="1" type="ORF">FKG94_12210</name>
</gene>
<dbReference type="Pfam" id="PF04299">
    <property type="entry name" value="FMN_bind_2"/>
    <property type="match status" value="1"/>
</dbReference>
<dbReference type="EMBL" id="VHSG01000012">
    <property type="protein sequence ID" value="TQV78778.1"/>
    <property type="molecule type" value="Genomic_DNA"/>
</dbReference>
<accession>A0A545TNL7</accession>
<protein>
    <submittedName>
        <fullName evidence="1">FMN-binding negative transcriptional regulator</fullName>
    </submittedName>
</protein>
<dbReference type="SUPFAM" id="SSF50475">
    <property type="entry name" value="FMN-binding split barrel"/>
    <property type="match status" value="1"/>
</dbReference>
<evidence type="ECO:0000313" key="2">
    <source>
        <dbReference type="Proteomes" id="UP000319732"/>
    </source>
</evidence>